<accession>A0AAE3P515</accession>
<evidence type="ECO:0000313" key="1">
    <source>
        <dbReference type="EMBL" id="MDF2953795.1"/>
    </source>
</evidence>
<protein>
    <recommendedName>
        <fullName evidence="3">Tyrosine-protein kinase ephrin type A/B receptor-like domain-containing protein</fullName>
    </recommendedName>
</protein>
<evidence type="ECO:0000313" key="2">
    <source>
        <dbReference type="Proteomes" id="UP001144110"/>
    </source>
</evidence>
<dbReference type="Proteomes" id="UP001144110">
    <property type="component" value="Unassembled WGS sequence"/>
</dbReference>
<dbReference type="EMBL" id="JAPHEG010000004">
    <property type="protein sequence ID" value="MDF2953795.1"/>
    <property type="molecule type" value="Genomic_DNA"/>
</dbReference>
<sequence length="127" mass="14799">MIRKLKFTGLTMFFIFFLCSNGLARKVVKPYTDYPEVKGAPHFVTKTPKCPKGYSYDPKFEIRNVWEKNKPICYKCPPGFTYAKYKDEEKCIRCKPGWIYDGKSKCIKCPCCGFTLKIINGKYMCVK</sequence>
<dbReference type="SUPFAM" id="SSF57184">
    <property type="entry name" value="Growth factor receptor domain"/>
    <property type="match status" value="1"/>
</dbReference>
<evidence type="ECO:0008006" key="3">
    <source>
        <dbReference type="Google" id="ProtNLM"/>
    </source>
</evidence>
<reference evidence="1" key="1">
    <citation type="submission" date="2022-11" db="EMBL/GenBank/DDBJ databases">
        <title>Candidatus Alkanophaga archaea from heated hydrothermal vent sediment oxidize petroleum alkanes.</title>
        <authorList>
            <person name="Zehnle H."/>
            <person name="Laso-Perez R."/>
            <person name="Lipp J."/>
            <person name="Teske A."/>
            <person name="Wegener G."/>
        </authorList>
    </citation>
    <scope>NUCLEOTIDE SEQUENCE</scope>
    <source>
        <strain evidence="1">MCA70</strain>
    </source>
</reference>
<dbReference type="InterPro" id="IPR009030">
    <property type="entry name" value="Growth_fac_rcpt_cys_sf"/>
</dbReference>
<proteinExistence type="predicted"/>
<organism evidence="1 2">
    <name type="scientific">Candidatus Thermodesulfobacterium syntrophicum</name>
    <dbReference type="NCBI Taxonomy" id="3060442"/>
    <lineage>
        <taxon>Bacteria</taxon>
        <taxon>Pseudomonadati</taxon>
        <taxon>Thermodesulfobacteriota</taxon>
        <taxon>Thermodesulfobacteria</taxon>
        <taxon>Thermodesulfobacteriales</taxon>
        <taxon>Thermodesulfobacteriaceae</taxon>
        <taxon>Thermodesulfobacterium</taxon>
    </lineage>
</organism>
<gene>
    <name evidence="1" type="ORF">OD816_001040</name>
</gene>
<dbReference type="AlphaFoldDB" id="A0AAE3P515"/>
<name>A0AAE3P515_9BACT</name>
<comment type="caution">
    <text evidence="1">The sequence shown here is derived from an EMBL/GenBank/DDBJ whole genome shotgun (WGS) entry which is preliminary data.</text>
</comment>